<name>A0AA37TB17_9HYPH</name>
<evidence type="ECO:0000256" key="5">
    <source>
        <dbReference type="PROSITE-ProRule" id="PRU01248"/>
    </source>
</evidence>
<dbReference type="GO" id="GO:0003677">
    <property type="term" value="F:DNA binding"/>
    <property type="evidence" value="ECO:0007669"/>
    <property type="project" value="UniProtKB-UniRule"/>
</dbReference>
<dbReference type="PANTHER" id="PTHR30349">
    <property type="entry name" value="PHAGE INTEGRASE-RELATED"/>
    <property type="match status" value="1"/>
</dbReference>
<protein>
    <recommendedName>
        <fullName evidence="11">Integrase</fullName>
    </recommendedName>
</protein>
<sequence>MRRPEYLQRRRGRWYVRLRVPAHLVATVGQQHLVRALDTDSETAARERRWLALALLWDWIGAQTVSDGWEPAWAAELTGSGRSRDDAGRECPDPTPHPPPKRRSRKGSQDHAPQGVSSRQTTILTTMERWLKEIEGVQTKQSRMQHALAVREFARTQPPNCSVRRVDRRVAGDFVGEVLLRSGASQKTINRKIASLSSMWQWLTKRGFVGNNPWRGQGSFAKPSKQGSAKRAYTADELVALLRADPVEIMGQRYGAVLFDLMRIGLLTGCRIGELCQLRTADVIADERAFRISHGKTENARRIVPVHELAWPIMQRRLASSSDGWVFSGLTPAGPDGKRSWIVVKRFATFRQKVLGPSKQVDFHSFRRSFATYLERASTHTTAVNSSVIAELMGHAKPTLALAVYSSGLVPEQLRAAIDALDRVIEPPVKKHLQTLTLGACTLSRPGAEAGP</sequence>
<dbReference type="InterPro" id="IPR050090">
    <property type="entry name" value="Tyrosine_recombinase_XerCD"/>
</dbReference>
<dbReference type="Pfam" id="PF00589">
    <property type="entry name" value="Phage_integrase"/>
    <property type="match status" value="1"/>
</dbReference>
<evidence type="ECO:0000313" key="9">
    <source>
        <dbReference type="EMBL" id="GLS68617.1"/>
    </source>
</evidence>
<dbReference type="EMBL" id="BSPL01000005">
    <property type="protein sequence ID" value="GLS68617.1"/>
    <property type="molecule type" value="Genomic_DNA"/>
</dbReference>
<dbReference type="InterPro" id="IPR011010">
    <property type="entry name" value="DNA_brk_join_enz"/>
</dbReference>
<dbReference type="SUPFAM" id="SSF56349">
    <property type="entry name" value="DNA breaking-rejoining enzymes"/>
    <property type="match status" value="1"/>
</dbReference>
<keyword evidence="4" id="KW-0233">DNA recombination</keyword>
<dbReference type="Proteomes" id="UP001157440">
    <property type="component" value="Unassembled WGS sequence"/>
</dbReference>
<evidence type="ECO:0000259" key="7">
    <source>
        <dbReference type="PROSITE" id="PS51898"/>
    </source>
</evidence>
<dbReference type="Pfam" id="PF20172">
    <property type="entry name" value="DUF6538"/>
    <property type="match status" value="1"/>
</dbReference>
<keyword evidence="2" id="KW-0229">DNA integration</keyword>
<dbReference type="InterPro" id="IPR044068">
    <property type="entry name" value="CB"/>
</dbReference>
<evidence type="ECO:0000256" key="6">
    <source>
        <dbReference type="SAM" id="MobiDB-lite"/>
    </source>
</evidence>
<dbReference type="GO" id="GO:0006310">
    <property type="term" value="P:DNA recombination"/>
    <property type="evidence" value="ECO:0007669"/>
    <property type="project" value="UniProtKB-KW"/>
</dbReference>
<organism evidence="9 10">
    <name type="scientific">Methylobacterium tardum</name>
    <dbReference type="NCBI Taxonomy" id="374432"/>
    <lineage>
        <taxon>Bacteria</taxon>
        <taxon>Pseudomonadati</taxon>
        <taxon>Pseudomonadota</taxon>
        <taxon>Alphaproteobacteria</taxon>
        <taxon>Hyphomicrobiales</taxon>
        <taxon>Methylobacteriaceae</taxon>
        <taxon>Methylobacterium</taxon>
    </lineage>
</organism>
<dbReference type="PANTHER" id="PTHR30349:SF41">
    <property type="entry name" value="INTEGRASE_RECOMBINASE PROTEIN MJ0367-RELATED"/>
    <property type="match status" value="1"/>
</dbReference>
<comment type="similarity">
    <text evidence="1">Belongs to the 'phage' integrase family.</text>
</comment>
<keyword evidence="10" id="KW-1185">Reference proteome</keyword>
<dbReference type="Gene3D" id="1.10.443.10">
    <property type="entry name" value="Intergrase catalytic core"/>
    <property type="match status" value="1"/>
</dbReference>
<evidence type="ECO:0000256" key="4">
    <source>
        <dbReference type="ARBA" id="ARBA00023172"/>
    </source>
</evidence>
<feature type="domain" description="Tyr recombinase" evidence="7">
    <location>
        <begin position="228"/>
        <end position="419"/>
    </location>
</feature>
<evidence type="ECO:0000256" key="1">
    <source>
        <dbReference type="ARBA" id="ARBA00008857"/>
    </source>
</evidence>
<evidence type="ECO:0000259" key="8">
    <source>
        <dbReference type="PROSITE" id="PS51900"/>
    </source>
</evidence>
<dbReference type="AlphaFoldDB" id="A0AA37TB17"/>
<gene>
    <name evidence="9" type="ORF">GCM10007890_06290</name>
</gene>
<proteinExistence type="inferred from homology"/>
<evidence type="ECO:0008006" key="11">
    <source>
        <dbReference type="Google" id="ProtNLM"/>
    </source>
</evidence>
<dbReference type="InterPro" id="IPR013762">
    <property type="entry name" value="Integrase-like_cat_sf"/>
</dbReference>
<evidence type="ECO:0000256" key="2">
    <source>
        <dbReference type="ARBA" id="ARBA00022908"/>
    </source>
</evidence>
<dbReference type="InterPro" id="IPR002104">
    <property type="entry name" value="Integrase_catalytic"/>
</dbReference>
<evidence type="ECO:0000313" key="10">
    <source>
        <dbReference type="Proteomes" id="UP001157440"/>
    </source>
</evidence>
<evidence type="ECO:0000256" key="3">
    <source>
        <dbReference type="ARBA" id="ARBA00023125"/>
    </source>
</evidence>
<feature type="compositionally biased region" description="Basic and acidic residues" evidence="6">
    <location>
        <begin position="82"/>
        <end position="92"/>
    </location>
</feature>
<dbReference type="PROSITE" id="PS51898">
    <property type="entry name" value="TYR_RECOMBINASE"/>
    <property type="match status" value="1"/>
</dbReference>
<dbReference type="Gene3D" id="1.10.150.130">
    <property type="match status" value="1"/>
</dbReference>
<dbReference type="PROSITE" id="PS51900">
    <property type="entry name" value="CB"/>
    <property type="match status" value="1"/>
</dbReference>
<feature type="domain" description="Core-binding (CB)" evidence="8">
    <location>
        <begin position="121"/>
        <end position="204"/>
    </location>
</feature>
<accession>A0AA37TB17</accession>
<reference evidence="10" key="1">
    <citation type="journal article" date="2019" name="Int. J. Syst. Evol. Microbiol.">
        <title>The Global Catalogue of Microorganisms (GCM) 10K type strain sequencing project: providing services to taxonomists for standard genome sequencing and annotation.</title>
        <authorList>
            <consortium name="The Broad Institute Genomics Platform"/>
            <consortium name="The Broad Institute Genome Sequencing Center for Infectious Disease"/>
            <person name="Wu L."/>
            <person name="Ma J."/>
        </authorList>
    </citation>
    <scope>NUCLEOTIDE SEQUENCE [LARGE SCALE GENOMIC DNA]</scope>
    <source>
        <strain evidence="10">NBRC 103632</strain>
    </source>
</reference>
<dbReference type="InterPro" id="IPR010998">
    <property type="entry name" value="Integrase_recombinase_N"/>
</dbReference>
<dbReference type="InterPro" id="IPR046668">
    <property type="entry name" value="DUF6538"/>
</dbReference>
<keyword evidence="3 5" id="KW-0238">DNA-binding</keyword>
<comment type="caution">
    <text evidence="9">The sequence shown here is derived from an EMBL/GenBank/DDBJ whole genome shotgun (WGS) entry which is preliminary data.</text>
</comment>
<feature type="region of interest" description="Disordered" evidence="6">
    <location>
        <begin position="79"/>
        <end position="120"/>
    </location>
</feature>
<dbReference type="GO" id="GO:0015074">
    <property type="term" value="P:DNA integration"/>
    <property type="evidence" value="ECO:0007669"/>
    <property type="project" value="UniProtKB-KW"/>
</dbReference>